<evidence type="ECO:0000259" key="4">
    <source>
        <dbReference type="PROSITE" id="PS50048"/>
    </source>
</evidence>
<evidence type="ECO:0000256" key="3">
    <source>
        <dbReference type="SAM" id="MobiDB-lite"/>
    </source>
</evidence>
<keyword evidence="6" id="KW-1185">Reference proteome</keyword>
<dbReference type="SMART" id="SM00066">
    <property type="entry name" value="GAL4"/>
    <property type="match status" value="1"/>
</dbReference>
<protein>
    <recommendedName>
        <fullName evidence="4">Zn(2)-C6 fungal-type domain-containing protein</fullName>
    </recommendedName>
</protein>
<feature type="domain" description="Zn(2)-C6 fungal-type" evidence="4">
    <location>
        <begin position="14"/>
        <end position="41"/>
    </location>
</feature>
<dbReference type="InterPro" id="IPR050987">
    <property type="entry name" value="AtrR-like"/>
</dbReference>
<dbReference type="SMART" id="SM00906">
    <property type="entry name" value="Fungal_trans"/>
    <property type="match status" value="1"/>
</dbReference>
<dbReference type="GO" id="GO:0008270">
    <property type="term" value="F:zinc ion binding"/>
    <property type="evidence" value="ECO:0007669"/>
    <property type="project" value="InterPro"/>
</dbReference>
<dbReference type="GO" id="GO:0003677">
    <property type="term" value="F:DNA binding"/>
    <property type="evidence" value="ECO:0007669"/>
    <property type="project" value="InterPro"/>
</dbReference>
<keyword evidence="1" id="KW-0479">Metal-binding</keyword>
<dbReference type="GO" id="GO:0000981">
    <property type="term" value="F:DNA-binding transcription factor activity, RNA polymerase II-specific"/>
    <property type="evidence" value="ECO:0007669"/>
    <property type="project" value="InterPro"/>
</dbReference>
<accession>A0A6G1IDR4</accession>
<evidence type="ECO:0000256" key="1">
    <source>
        <dbReference type="ARBA" id="ARBA00022723"/>
    </source>
</evidence>
<organism evidence="5 6">
    <name type="scientific">Lentithecium fluviatile CBS 122367</name>
    <dbReference type="NCBI Taxonomy" id="1168545"/>
    <lineage>
        <taxon>Eukaryota</taxon>
        <taxon>Fungi</taxon>
        <taxon>Dikarya</taxon>
        <taxon>Ascomycota</taxon>
        <taxon>Pezizomycotina</taxon>
        <taxon>Dothideomycetes</taxon>
        <taxon>Pleosporomycetidae</taxon>
        <taxon>Pleosporales</taxon>
        <taxon>Massarineae</taxon>
        <taxon>Lentitheciaceae</taxon>
        <taxon>Lentithecium</taxon>
    </lineage>
</organism>
<evidence type="ECO:0000313" key="5">
    <source>
        <dbReference type="EMBL" id="KAF2676111.1"/>
    </source>
</evidence>
<dbReference type="InterPro" id="IPR001138">
    <property type="entry name" value="Zn2Cys6_DnaBD"/>
</dbReference>
<dbReference type="Proteomes" id="UP000799291">
    <property type="component" value="Unassembled WGS sequence"/>
</dbReference>
<dbReference type="CDD" id="cd00067">
    <property type="entry name" value="GAL4"/>
    <property type="match status" value="1"/>
</dbReference>
<dbReference type="AlphaFoldDB" id="A0A6G1IDR4"/>
<dbReference type="Pfam" id="PF04082">
    <property type="entry name" value="Fungal_trans"/>
    <property type="match status" value="1"/>
</dbReference>
<evidence type="ECO:0000313" key="6">
    <source>
        <dbReference type="Proteomes" id="UP000799291"/>
    </source>
</evidence>
<proteinExistence type="predicted"/>
<feature type="region of interest" description="Disordered" evidence="3">
    <location>
        <begin position="608"/>
        <end position="646"/>
    </location>
</feature>
<dbReference type="GO" id="GO:0006351">
    <property type="term" value="P:DNA-templated transcription"/>
    <property type="evidence" value="ECO:0007669"/>
    <property type="project" value="InterPro"/>
</dbReference>
<dbReference type="OrthoDB" id="39175at2759"/>
<feature type="region of interest" description="Disordered" evidence="3">
    <location>
        <begin position="74"/>
        <end position="131"/>
    </location>
</feature>
<reference evidence="5" key="1">
    <citation type="journal article" date="2020" name="Stud. Mycol.">
        <title>101 Dothideomycetes genomes: a test case for predicting lifestyles and emergence of pathogens.</title>
        <authorList>
            <person name="Haridas S."/>
            <person name="Albert R."/>
            <person name="Binder M."/>
            <person name="Bloem J."/>
            <person name="Labutti K."/>
            <person name="Salamov A."/>
            <person name="Andreopoulos B."/>
            <person name="Baker S."/>
            <person name="Barry K."/>
            <person name="Bills G."/>
            <person name="Bluhm B."/>
            <person name="Cannon C."/>
            <person name="Castanera R."/>
            <person name="Culley D."/>
            <person name="Daum C."/>
            <person name="Ezra D."/>
            <person name="Gonzalez J."/>
            <person name="Henrissat B."/>
            <person name="Kuo A."/>
            <person name="Liang C."/>
            <person name="Lipzen A."/>
            <person name="Lutzoni F."/>
            <person name="Magnuson J."/>
            <person name="Mondo S."/>
            <person name="Nolan M."/>
            <person name="Ohm R."/>
            <person name="Pangilinan J."/>
            <person name="Park H.-J."/>
            <person name="Ramirez L."/>
            <person name="Alfaro M."/>
            <person name="Sun H."/>
            <person name="Tritt A."/>
            <person name="Yoshinaga Y."/>
            <person name="Zwiers L.-H."/>
            <person name="Turgeon B."/>
            <person name="Goodwin S."/>
            <person name="Spatafora J."/>
            <person name="Crous P."/>
            <person name="Grigoriev I."/>
        </authorList>
    </citation>
    <scope>NUCLEOTIDE SEQUENCE</scope>
    <source>
        <strain evidence="5">CBS 122367</strain>
    </source>
</reference>
<dbReference type="InterPro" id="IPR036864">
    <property type="entry name" value="Zn2-C6_fun-type_DNA-bd_sf"/>
</dbReference>
<gene>
    <name evidence="5" type="ORF">K458DRAFT_424966</name>
</gene>
<keyword evidence="2" id="KW-0539">Nucleus</keyword>
<dbReference type="SUPFAM" id="SSF57701">
    <property type="entry name" value="Zn2/Cys6 DNA-binding domain"/>
    <property type="match status" value="1"/>
</dbReference>
<dbReference type="InterPro" id="IPR007219">
    <property type="entry name" value="XnlR_reg_dom"/>
</dbReference>
<dbReference type="EMBL" id="MU005639">
    <property type="protein sequence ID" value="KAF2676111.1"/>
    <property type="molecule type" value="Genomic_DNA"/>
</dbReference>
<sequence>MPEEHWAAHGGTPACDLCHSRKVKCDRKDPCANCTASSAECLRTRQKRTTRPKPRTDDKIRALVEKLSSLENAVRGTTPPTSHSNLNANVIPPTSTNVAPNPRPPKRRRGGEIISTQEGLSPPDSIGSQQKRTNEGLSCILNELSHNGSLAENQRNVLETAMAFIDQLSRTSSSAVENDVWSHKVPINLTRSELVQIMIANQRHKNDASQVQLHTLDHIPPTALERMAVGLLEGTADSRTLNMYKVIVHFKAALNLYASQLQGPMTPTVRSHIKEMQLHHLSAALTAFDGVSFLTPPSLLLLQTLLTGAILMHIIGNTTSCWSLTAHASRTLVALGYHNLNSVGTSSEEEDEIHVAVAWCYHFDRLISLLLLRPPSLPPLDIPVSSLVKHDPGNPMSIFAKVMLEMVSIHEKILQLTLETASKRSARSPYYVNTDVEQLRCRMAEVFTLMEQSCPADLETSNADYLLHWRSLEFKYFSTLTSVHRLSPKIASDAWDREQCLRCARKALGYVKEIQHLGKQQGHFVEEYSPYLSWTILSYPLTPFFVIFCNVVGTSSVRDFELLQDIADSISSLVMENKYAEKLHILCNTLLAVCKPMVQQGTILPHVAPPVTRNETTPDSRDSSNPLAQMRRETPDAPTTVTQPAGEDAGAIWDNEMWQLFQCQPSLDWFDSDILDPSSWDLL</sequence>
<dbReference type="PROSITE" id="PS50048">
    <property type="entry name" value="ZN2_CY6_FUNGAL_2"/>
    <property type="match status" value="1"/>
</dbReference>
<dbReference type="Pfam" id="PF00172">
    <property type="entry name" value="Zn_clus"/>
    <property type="match status" value="1"/>
</dbReference>
<feature type="compositionally biased region" description="Polar residues" evidence="3">
    <location>
        <begin position="78"/>
        <end position="99"/>
    </location>
</feature>
<dbReference type="CDD" id="cd12148">
    <property type="entry name" value="fungal_TF_MHR"/>
    <property type="match status" value="1"/>
</dbReference>
<name>A0A6G1IDR4_9PLEO</name>
<dbReference type="PANTHER" id="PTHR46910:SF5">
    <property type="entry name" value="ZN(II)2CYS6 TRANSCRIPTION FACTOR (EUROFUNG)"/>
    <property type="match status" value="1"/>
</dbReference>
<dbReference type="PANTHER" id="PTHR46910">
    <property type="entry name" value="TRANSCRIPTION FACTOR PDR1"/>
    <property type="match status" value="1"/>
</dbReference>
<dbReference type="PROSITE" id="PS00463">
    <property type="entry name" value="ZN2_CY6_FUNGAL_1"/>
    <property type="match status" value="1"/>
</dbReference>
<evidence type="ECO:0000256" key="2">
    <source>
        <dbReference type="ARBA" id="ARBA00023242"/>
    </source>
</evidence>
<dbReference type="Gene3D" id="4.10.240.10">
    <property type="entry name" value="Zn(2)-C6 fungal-type DNA-binding domain"/>
    <property type="match status" value="1"/>
</dbReference>